<dbReference type="AlphaFoldDB" id="A0A9J6BNF5"/>
<comment type="function">
    <text evidence="2">Decapping enzyme for NAD-capped RNAs: specifically hydrolyzes the nicotinamide adenine dinucleotide (NAD) cap from a subset of RNAs by removing the entire NAD moiety from the 5'-end of an NAD-capped RNA.</text>
</comment>
<evidence type="ECO:0000313" key="5">
    <source>
        <dbReference type="Proteomes" id="UP001107558"/>
    </source>
</evidence>
<keyword evidence="2" id="KW-0547">Nucleotide-binding</keyword>
<sequence length="366" mass="43279">MAERKLYPNCDLKPFPSFTRPYICGVFSLDSQRDYHDGMSNLNYLKIPQKVNFNLNLGDDKYMEKSVSADEEKLKHLLTFIMKNCDKVIINKRVNADFVCFRGLLKTIMCTPYEWHESWIILASKFKETIYLFAVETEQKKNKRLAETKRDKMFQRYGHKFENYIFSNDPSQMPLGSEKPVIENEECCVMFSTKLAGRNSILYGAEIDGIQSNKKITSLDQLRQFPLVEAKVKRRETNERQIDNFYKHKARNFWCQSFLVGIDKIILGLRDDNGFVGEVTEMSLKKLSDEAKHRNYFHATVCVNFLNDFLEKVKYDMRNIKDEPSIIFKYEWNTQIADYIITHQINDSNYKFITQDFVDFMNKFTM</sequence>
<keyword evidence="2" id="KW-0479">Metal-binding</keyword>
<evidence type="ECO:0000259" key="3">
    <source>
        <dbReference type="Pfam" id="PF08652"/>
    </source>
</evidence>
<dbReference type="InterPro" id="IPR013961">
    <property type="entry name" value="RAI1"/>
</dbReference>
<dbReference type="Pfam" id="PF08652">
    <property type="entry name" value="RAI1"/>
    <property type="match status" value="1"/>
</dbReference>
<dbReference type="GO" id="GO:0005829">
    <property type="term" value="C:cytosol"/>
    <property type="evidence" value="ECO:0007669"/>
    <property type="project" value="TreeGrafter"/>
</dbReference>
<dbReference type="InterPro" id="IPR039039">
    <property type="entry name" value="RAI1-like_fam"/>
</dbReference>
<dbReference type="GO" id="GO:0000956">
    <property type="term" value="P:nuclear-transcribed mRNA catabolic process"/>
    <property type="evidence" value="ECO:0007669"/>
    <property type="project" value="TreeGrafter"/>
</dbReference>
<dbReference type="OrthoDB" id="5853397at2759"/>
<dbReference type="GO" id="GO:0000166">
    <property type="term" value="F:nucleotide binding"/>
    <property type="evidence" value="ECO:0007669"/>
    <property type="project" value="UniProtKB-KW"/>
</dbReference>
<reference evidence="4" key="1">
    <citation type="submission" date="2021-03" db="EMBL/GenBank/DDBJ databases">
        <title>Chromosome level genome of the anhydrobiotic midge Polypedilum vanderplanki.</title>
        <authorList>
            <person name="Yoshida Y."/>
            <person name="Kikawada T."/>
            <person name="Gusev O."/>
        </authorList>
    </citation>
    <scope>NUCLEOTIDE SEQUENCE</scope>
    <source>
        <strain evidence="4">NIAS01</strain>
        <tissue evidence="4">Whole body or cell culture</tissue>
    </source>
</reference>
<name>A0A9J6BNF5_POLVA</name>
<keyword evidence="2" id="KW-0540">Nuclease</keyword>
<comment type="cofactor">
    <cofactor evidence="2">
        <name>a divalent metal cation</name>
        <dbReference type="ChEBI" id="CHEBI:60240"/>
    </cofactor>
</comment>
<keyword evidence="2" id="KW-0539">Nucleus</keyword>
<dbReference type="GO" id="GO:0003723">
    <property type="term" value="F:RNA binding"/>
    <property type="evidence" value="ECO:0007669"/>
    <property type="project" value="UniProtKB-KW"/>
</dbReference>
<dbReference type="GO" id="GO:0005634">
    <property type="term" value="C:nucleus"/>
    <property type="evidence" value="ECO:0007669"/>
    <property type="project" value="UniProtKB-SubCell"/>
</dbReference>
<comment type="caution">
    <text evidence="4">The sequence shown here is derived from an EMBL/GenBank/DDBJ whole genome shotgun (WGS) entry which is preliminary data.</text>
</comment>
<dbReference type="EMBL" id="JADBJN010000003">
    <property type="protein sequence ID" value="KAG5671409.1"/>
    <property type="molecule type" value="Genomic_DNA"/>
</dbReference>
<comment type="similarity">
    <text evidence="1 2">Belongs to the DXO/Dom3Z family.</text>
</comment>
<evidence type="ECO:0000256" key="2">
    <source>
        <dbReference type="RuleBase" id="RU367113"/>
    </source>
</evidence>
<dbReference type="PANTHER" id="PTHR12395">
    <property type="entry name" value="DOM-3 RELATED"/>
    <property type="match status" value="1"/>
</dbReference>
<dbReference type="GO" id="GO:0110155">
    <property type="term" value="P:NAD-cap decapping"/>
    <property type="evidence" value="ECO:0007669"/>
    <property type="project" value="TreeGrafter"/>
</dbReference>
<keyword evidence="5" id="KW-1185">Reference proteome</keyword>
<evidence type="ECO:0000256" key="1">
    <source>
        <dbReference type="ARBA" id="ARBA00006562"/>
    </source>
</evidence>
<accession>A0A9J6BNF5</accession>
<protein>
    <recommendedName>
        <fullName evidence="2">Decapping nuclease</fullName>
        <ecNumber evidence="2">3.6.1.-</ecNumber>
    </recommendedName>
</protein>
<keyword evidence="2" id="KW-0378">Hydrolase</keyword>
<proteinExistence type="inferred from homology"/>
<evidence type="ECO:0000313" key="4">
    <source>
        <dbReference type="EMBL" id="KAG5671409.1"/>
    </source>
</evidence>
<dbReference type="PANTHER" id="PTHR12395:SF9">
    <property type="entry name" value="DECAPPING AND EXORIBONUCLEASE PROTEIN"/>
    <property type="match status" value="1"/>
</dbReference>
<dbReference type="GO" id="GO:0046872">
    <property type="term" value="F:metal ion binding"/>
    <property type="evidence" value="ECO:0007669"/>
    <property type="project" value="UniProtKB-KW"/>
</dbReference>
<organism evidence="4 5">
    <name type="scientific">Polypedilum vanderplanki</name>
    <name type="common">Sleeping chironomid midge</name>
    <dbReference type="NCBI Taxonomy" id="319348"/>
    <lineage>
        <taxon>Eukaryota</taxon>
        <taxon>Metazoa</taxon>
        <taxon>Ecdysozoa</taxon>
        <taxon>Arthropoda</taxon>
        <taxon>Hexapoda</taxon>
        <taxon>Insecta</taxon>
        <taxon>Pterygota</taxon>
        <taxon>Neoptera</taxon>
        <taxon>Endopterygota</taxon>
        <taxon>Diptera</taxon>
        <taxon>Nematocera</taxon>
        <taxon>Chironomoidea</taxon>
        <taxon>Chironomidae</taxon>
        <taxon>Chironominae</taxon>
        <taxon>Polypedilum</taxon>
        <taxon>Polypedilum</taxon>
    </lineage>
</organism>
<dbReference type="EC" id="3.6.1.-" evidence="2"/>
<dbReference type="GO" id="GO:0034353">
    <property type="term" value="F:mRNA 5'-diphosphatase activity"/>
    <property type="evidence" value="ECO:0007669"/>
    <property type="project" value="TreeGrafter"/>
</dbReference>
<feature type="domain" description="RAI1-like" evidence="3">
    <location>
        <begin position="20"/>
        <end position="357"/>
    </location>
</feature>
<dbReference type="Proteomes" id="UP001107558">
    <property type="component" value="Chromosome 3"/>
</dbReference>
<comment type="subcellular location">
    <subcellularLocation>
        <location evidence="2">Nucleus</location>
    </subcellularLocation>
</comment>
<keyword evidence="2" id="KW-0694">RNA-binding</keyword>
<dbReference type="GO" id="GO:0004518">
    <property type="term" value="F:nuclease activity"/>
    <property type="evidence" value="ECO:0007669"/>
    <property type="project" value="UniProtKB-KW"/>
</dbReference>
<gene>
    <name evidence="4" type="ORF">PVAND_001607</name>
</gene>